<keyword evidence="2" id="KW-1185">Reference proteome</keyword>
<organism evidence="1 2">
    <name type="scientific">Olivibacter domesticus</name>
    <name type="common">Pseudosphingobacterium domesticum</name>
    <dbReference type="NCBI Taxonomy" id="407022"/>
    <lineage>
        <taxon>Bacteria</taxon>
        <taxon>Pseudomonadati</taxon>
        <taxon>Bacteroidota</taxon>
        <taxon>Sphingobacteriia</taxon>
        <taxon>Sphingobacteriales</taxon>
        <taxon>Sphingobacteriaceae</taxon>
        <taxon>Olivibacter</taxon>
    </lineage>
</organism>
<reference evidence="2" key="1">
    <citation type="submission" date="2016-10" db="EMBL/GenBank/DDBJ databases">
        <authorList>
            <person name="Varghese N."/>
            <person name="Submissions S."/>
        </authorList>
    </citation>
    <scope>NUCLEOTIDE SEQUENCE [LARGE SCALE GENOMIC DNA]</scope>
    <source>
        <strain evidence="2">DSM 18733</strain>
    </source>
</reference>
<proteinExistence type="predicted"/>
<name>A0A1H7ZX81_OLID1</name>
<dbReference type="STRING" id="407022.SAMN05661044_05651"/>
<evidence type="ECO:0000313" key="2">
    <source>
        <dbReference type="Proteomes" id="UP000199421"/>
    </source>
</evidence>
<dbReference type="AlphaFoldDB" id="A0A1H7ZX81"/>
<protein>
    <submittedName>
        <fullName evidence="1">Uncharacterized protein</fullName>
    </submittedName>
</protein>
<dbReference type="Proteomes" id="UP000199421">
    <property type="component" value="Unassembled WGS sequence"/>
</dbReference>
<gene>
    <name evidence="1" type="ORF">SAMN05661044_05651</name>
</gene>
<accession>A0A1H7ZX81</accession>
<evidence type="ECO:0000313" key="1">
    <source>
        <dbReference type="EMBL" id="SEM62344.1"/>
    </source>
</evidence>
<dbReference type="EMBL" id="FOAF01000021">
    <property type="protein sequence ID" value="SEM62344.1"/>
    <property type="molecule type" value="Genomic_DNA"/>
</dbReference>
<sequence>MALDYGFYKETKQLLRWYEKSYNNERICIYNEFDTIMNWRVKRGK</sequence>